<reference evidence="1 2" key="1">
    <citation type="journal article" date="2011" name="J. Exp. Med.">
        <title>A live-attenuated chlamydial vaccine protects against trachoma in nonhuman primates.</title>
        <authorList>
            <person name="Kari L."/>
            <person name="Whitmire W.M."/>
            <person name="Olivares-Zavaleta N."/>
            <person name="Goheen M.M."/>
            <person name="Taylor L.D."/>
            <person name="Carlson J.H."/>
            <person name="Sturdevant G.L."/>
            <person name="Lu C."/>
            <person name="Bakios L.E."/>
            <person name="Randall L.B."/>
            <person name="Parnell M.J."/>
            <person name="Zhong G."/>
            <person name="Caldwell H.D."/>
        </authorList>
    </citation>
    <scope>NUCLEOTIDE SEQUENCE [LARGE SCALE GENOMIC DNA]</scope>
    <source>
        <strain evidence="1 2">A2497</strain>
    </source>
</reference>
<sequence length="34" mass="3831">MVFSAASEKRWGKVNETAVNPFGDAFVEFCCFWG</sequence>
<dbReference type="KEGG" id="cra:CTO_1023"/>
<evidence type="ECO:0000313" key="1">
    <source>
        <dbReference type="EMBL" id="AEP35771.1"/>
    </source>
</evidence>
<protein>
    <submittedName>
        <fullName evidence="1">Uncharacterized protein</fullName>
    </submittedName>
</protein>
<name>G4NM17_CHLT4</name>
<proteinExistence type="predicted"/>
<dbReference type="AlphaFoldDB" id="G4NM17"/>
<organism evidence="1 2">
    <name type="scientific">Chlamydia trachomatis serovar A (strain A2497)</name>
    <dbReference type="NCBI Taxonomy" id="580047"/>
    <lineage>
        <taxon>Bacteria</taxon>
        <taxon>Pseudomonadati</taxon>
        <taxon>Chlamydiota</taxon>
        <taxon>Chlamydiia</taxon>
        <taxon>Chlamydiales</taxon>
        <taxon>Chlamydiaceae</taxon>
        <taxon>Chlamydia/Chlamydophila group</taxon>
        <taxon>Chlamydia</taxon>
    </lineage>
</organism>
<dbReference type="Proteomes" id="UP000009287">
    <property type="component" value="Chromosome"/>
</dbReference>
<gene>
    <name evidence="1" type="ordered locus">CTO_1023</name>
</gene>
<evidence type="ECO:0000313" key="2">
    <source>
        <dbReference type="Proteomes" id="UP000009287"/>
    </source>
</evidence>
<accession>G4NM17</accession>
<dbReference type="EMBL" id="CP002401">
    <property type="protein sequence ID" value="AEP35771.1"/>
    <property type="molecule type" value="Genomic_DNA"/>
</dbReference>